<dbReference type="InterPro" id="IPR008995">
    <property type="entry name" value="Mo/tungstate-bd_C_term_dom"/>
</dbReference>
<dbReference type="AlphaFoldDB" id="A0A4R8UG72"/>
<dbReference type="PROSITE" id="PS50893">
    <property type="entry name" value="ABC_TRANSPORTER_2"/>
    <property type="match status" value="1"/>
</dbReference>
<evidence type="ECO:0000256" key="1">
    <source>
        <dbReference type="ARBA" id="ARBA00022448"/>
    </source>
</evidence>
<evidence type="ECO:0000256" key="8">
    <source>
        <dbReference type="ARBA" id="ARBA00023136"/>
    </source>
</evidence>
<dbReference type="SUPFAM" id="SSF52540">
    <property type="entry name" value="P-loop containing nucleoside triphosphate hydrolases"/>
    <property type="match status" value="1"/>
</dbReference>
<dbReference type="GO" id="GO:0016887">
    <property type="term" value="F:ATP hydrolysis activity"/>
    <property type="evidence" value="ECO:0007669"/>
    <property type="project" value="InterPro"/>
</dbReference>
<evidence type="ECO:0000256" key="4">
    <source>
        <dbReference type="ARBA" id="ARBA00022741"/>
    </source>
</evidence>
<dbReference type="PANTHER" id="PTHR42781">
    <property type="entry name" value="SPERMIDINE/PUTRESCINE IMPORT ATP-BINDING PROTEIN POTA"/>
    <property type="match status" value="1"/>
</dbReference>
<keyword evidence="4" id="KW-0547">Nucleotide-binding</keyword>
<gene>
    <name evidence="11" type="ORF">E3O23_06580</name>
</gene>
<keyword evidence="1" id="KW-0813">Transport</keyword>
<dbReference type="OrthoDB" id="9802264at2"/>
<keyword evidence="5 11" id="KW-0067">ATP-binding</keyword>
<evidence type="ECO:0000256" key="2">
    <source>
        <dbReference type="ARBA" id="ARBA00022475"/>
    </source>
</evidence>
<keyword evidence="2" id="KW-1003">Cell membrane</keyword>
<evidence type="ECO:0000313" key="12">
    <source>
        <dbReference type="Proteomes" id="UP000297866"/>
    </source>
</evidence>
<keyword evidence="8" id="KW-0472">Membrane</keyword>
<keyword evidence="3" id="KW-0410">Iron transport</keyword>
<dbReference type="Pfam" id="PF08402">
    <property type="entry name" value="TOBE_2"/>
    <property type="match status" value="1"/>
</dbReference>
<dbReference type="SUPFAM" id="SSF50331">
    <property type="entry name" value="MOP-like"/>
    <property type="match status" value="1"/>
</dbReference>
<evidence type="ECO:0000256" key="6">
    <source>
        <dbReference type="ARBA" id="ARBA00023004"/>
    </source>
</evidence>
<dbReference type="InterPro" id="IPR013611">
    <property type="entry name" value="Transp-assoc_OB_typ2"/>
</dbReference>
<dbReference type="InterPro" id="IPR003593">
    <property type="entry name" value="AAA+_ATPase"/>
</dbReference>
<keyword evidence="7" id="KW-0406">Ion transport</keyword>
<proteinExistence type="predicted"/>
<keyword evidence="12" id="KW-1185">Reference proteome</keyword>
<dbReference type="InterPro" id="IPR027417">
    <property type="entry name" value="P-loop_NTPase"/>
</dbReference>
<dbReference type="GO" id="GO:0005524">
    <property type="term" value="F:ATP binding"/>
    <property type="evidence" value="ECO:0007669"/>
    <property type="project" value="UniProtKB-KW"/>
</dbReference>
<feature type="domain" description="ABC transporter" evidence="10">
    <location>
        <begin position="4"/>
        <end position="237"/>
    </location>
</feature>
<dbReference type="GO" id="GO:0015418">
    <property type="term" value="F:ABC-type quaternary ammonium compound transporting activity"/>
    <property type="evidence" value="ECO:0007669"/>
    <property type="project" value="UniProtKB-EC"/>
</dbReference>
<name>A0A4R8UG72_9MICO</name>
<dbReference type="CDD" id="cd03259">
    <property type="entry name" value="ABC_Carb_Solutes_like"/>
    <property type="match status" value="1"/>
</dbReference>
<dbReference type="InterPro" id="IPR015853">
    <property type="entry name" value="ABC_transpr_FbpC"/>
</dbReference>
<protein>
    <recommendedName>
        <fullName evidence="9">ABC-type quaternary amine transporter</fullName>
        <ecNumber evidence="9">7.6.2.9</ecNumber>
    </recommendedName>
</protein>
<evidence type="ECO:0000259" key="10">
    <source>
        <dbReference type="PROSITE" id="PS50893"/>
    </source>
</evidence>
<evidence type="ECO:0000313" key="11">
    <source>
        <dbReference type="EMBL" id="TFB52309.1"/>
    </source>
</evidence>
<sequence length="357" mass="37158">MSAIELDGVSKSFLQIAVLREIELSVPEGSRTVVVGSSGSGKTTLLRLISGFDFPDAGTITVSGRRVAGVGAAVPAHQRGIGVVAQDGALFPHLTVGENIAFGLGIRKSGGRASAVRKLLNMVSLDADFAPRRPDELSGGQQQRVALARALARRPKVMLLDEPFSALDAGLRAATREVVADTLAREGVTTVLVTHDQAEALSFADQLAVLREGRLTQVGSPRELYARPVDLFTARFLGDAVVLDATVEGELARCALGAVPIVPTPIRGDASIMFRPEQLAVGPAEADGCAGRVEAVEFYGSEVLLTIRLEGAGDATAADGVIRVRQRGTSNAVVGSRVGVTAIGPAIAYPREPVSAP</sequence>
<dbReference type="InterPro" id="IPR003439">
    <property type="entry name" value="ABC_transporter-like_ATP-bd"/>
</dbReference>
<reference evidence="11 12" key="1">
    <citation type="submission" date="2019-03" db="EMBL/GenBank/DDBJ databases">
        <title>Genomics of glacier-inhabiting Cryobacterium strains.</title>
        <authorList>
            <person name="Liu Q."/>
            <person name="Xin Y.-H."/>
        </authorList>
    </citation>
    <scope>NUCLEOTIDE SEQUENCE [LARGE SCALE GENOMIC DNA]</scope>
    <source>
        <strain evidence="11 12">Sr47</strain>
    </source>
</reference>
<dbReference type="RefSeq" id="WP_134489335.1">
    <property type="nucleotide sequence ID" value="NZ_SOEZ01000036.1"/>
</dbReference>
<evidence type="ECO:0000256" key="9">
    <source>
        <dbReference type="ARBA" id="ARBA00066388"/>
    </source>
</evidence>
<dbReference type="PROSITE" id="PS00211">
    <property type="entry name" value="ABC_TRANSPORTER_1"/>
    <property type="match status" value="1"/>
</dbReference>
<comment type="caution">
    <text evidence="11">The sequence shown here is derived from an EMBL/GenBank/DDBJ whole genome shotgun (WGS) entry which is preliminary data.</text>
</comment>
<evidence type="ECO:0000256" key="5">
    <source>
        <dbReference type="ARBA" id="ARBA00022840"/>
    </source>
</evidence>
<keyword evidence="6" id="KW-0408">Iron</keyword>
<dbReference type="InterPro" id="IPR017871">
    <property type="entry name" value="ABC_transporter-like_CS"/>
</dbReference>
<dbReference type="PANTHER" id="PTHR42781:SF4">
    <property type="entry name" value="SPERMIDINE_PUTRESCINE IMPORT ATP-BINDING PROTEIN POTA"/>
    <property type="match status" value="1"/>
</dbReference>
<dbReference type="Proteomes" id="UP000297866">
    <property type="component" value="Unassembled WGS sequence"/>
</dbReference>
<dbReference type="Gene3D" id="3.40.50.300">
    <property type="entry name" value="P-loop containing nucleotide triphosphate hydrolases"/>
    <property type="match status" value="1"/>
</dbReference>
<evidence type="ECO:0000256" key="3">
    <source>
        <dbReference type="ARBA" id="ARBA00022496"/>
    </source>
</evidence>
<dbReference type="EC" id="7.6.2.9" evidence="9"/>
<dbReference type="GO" id="GO:0043190">
    <property type="term" value="C:ATP-binding cassette (ABC) transporter complex"/>
    <property type="evidence" value="ECO:0007669"/>
    <property type="project" value="InterPro"/>
</dbReference>
<dbReference type="FunFam" id="3.40.50.300:FF:000425">
    <property type="entry name" value="Probable ABC transporter, ATP-binding subunit"/>
    <property type="match status" value="1"/>
</dbReference>
<dbReference type="GO" id="GO:0015408">
    <property type="term" value="F:ABC-type ferric iron transporter activity"/>
    <property type="evidence" value="ECO:0007669"/>
    <property type="project" value="InterPro"/>
</dbReference>
<dbReference type="InterPro" id="IPR050093">
    <property type="entry name" value="ABC_SmlMolc_Importer"/>
</dbReference>
<accession>A0A4R8UG72</accession>
<organism evidence="11 12">
    <name type="scientific">Cryobacterium tagatosivorans</name>
    <dbReference type="NCBI Taxonomy" id="1259199"/>
    <lineage>
        <taxon>Bacteria</taxon>
        <taxon>Bacillati</taxon>
        <taxon>Actinomycetota</taxon>
        <taxon>Actinomycetes</taxon>
        <taxon>Micrococcales</taxon>
        <taxon>Microbacteriaceae</taxon>
        <taxon>Cryobacterium</taxon>
    </lineage>
</organism>
<evidence type="ECO:0000256" key="7">
    <source>
        <dbReference type="ARBA" id="ARBA00023065"/>
    </source>
</evidence>
<dbReference type="Pfam" id="PF00005">
    <property type="entry name" value="ABC_tran"/>
    <property type="match status" value="1"/>
</dbReference>
<dbReference type="SMART" id="SM00382">
    <property type="entry name" value="AAA"/>
    <property type="match status" value="1"/>
</dbReference>
<dbReference type="EMBL" id="SOEZ01000036">
    <property type="protein sequence ID" value="TFB52309.1"/>
    <property type="molecule type" value="Genomic_DNA"/>
</dbReference>